<organism evidence="1 2">
    <name type="scientific">Rahnella ecdela</name>
    <dbReference type="NCBI Taxonomy" id="2816250"/>
    <lineage>
        <taxon>Bacteria</taxon>
        <taxon>Pseudomonadati</taxon>
        <taxon>Pseudomonadota</taxon>
        <taxon>Gammaproteobacteria</taxon>
        <taxon>Enterobacterales</taxon>
        <taxon>Yersiniaceae</taxon>
        <taxon>Rahnella</taxon>
    </lineage>
</organism>
<sequence>MTKEEVEKHRVVAEAVLEKCYQSYQDARLALHLAIEKEIEDPDENTEYDSLHEQMMGELWEAERSAKAIYEAQRTVVERLRTRLEQ</sequence>
<accession>A0ABS6LCT5</accession>
<comment type="caution">
    <text evidence="1">The sequence shown here is derived from an EMBL/GenBank/DDBJ whole genome shotgun (WGS) entry which is preliminary data.</text>
</comment>
<name>A0ABS6LCT5_9GAMM</name>
<evidence type="ECO:0000313" key="1">
    <source>
        <dbReference type="EMBL" id="MBU9844750.1"/>
    </source>
</evidence>
<proteinExistence type="predicted"/>
<reference evidence="1 2" key="1">
    <citation type="submission" date="2021-03" db="EMBL/GenBank/DDBJ databases">
        <title>Five novel Rahnella species.</title>
        <authorList>
            <person name="Brady C."/>
            <person name="Asselin J."/>
            <person name="Beer S."/>
            <person name="Bruberg M.B."/>
            <person name="Crampton B."/>
            <person name="Venter S."/>
            <person name="Arnold D."/>
            <person name="Denman S."/>
        </authorList>
    </citation>
    <scope>NUCLEOTIDE SEQUENCE [LARGE SCALE GENOMIC DNA]</scope>
    <source>
        <strain evidence="1 2">FRB 231</strain>
    </source>
</reference>
<dbReference type="RefSeq" id="WP_217148575.1">
    <property type="nucleotide sequence ID" value="NZ_JAFMOY010000117.1"/>
</dbReference>
<gene>
    <name evidence="1" type="ORF">J1784_06980</name>
</gene>
<keyword evidence="2" id="KW-1185">Reference proteome</keyword>
<dbReference type="EMBL" id="JAFMOY010000117">
    <property type="protein sequence ID" value="MBU9844750.1"/>
    <property type="molecule type" value="Genomic_DNA"/>
</dbReference>
<evidence type="ECO:0000313" key="2">
    <source>
        <dbReference type="Proteomes" id="UP000739284"/>
    </source>
</evidence>
<protein>
    <submittedName>
        <fullName evidence="1">Uncharacterized protein</fullName>
    </submittedName>
</protein>
<dbReference type="Proteomes" id="UP000739284">
    <property type="component" value="Unassembled WGS sequence"/>
</dbReference>